<feature type="transmembrane region" description="Helical" evidence="1">
    <location>
        <begin position="6"/>
        <end position="27"/>
    </location>
</feature>
<dbReference type="EMBL" id="OP765507">
    <property type="protein sequence ID" value="UZT28787.1"/>
    <property type="molecule type" value="Genomic_DNA"/>
</dbReference>
<reference evidence="2" key="1">
    <citation type="submission" date="2022-10" db="EMBL/GenBank/DDBJ databases">
        <title>Genomics discovery of giant fungal viruses from subsurface oceanic crustal fluids.</title>
        <authorList>
            <person name="Bhattacharjee A.S."/>
            <person name="Schulz F."/>
            <person name="Woyke T."/>
            <person name="Orcutt B.N."/>
            <person name="Matinez Martinez J."/>
        </authorList>
    </citation>
    <scope>NUCLEOTIDE SEQUENCE</scope>
    <source>
        <strain evidence="2">VSAG1.JdFR</strain>
        <strain evidence="3">VSAG8.JdFR</strain>
    </source>
</reference>
<evidence type="ECO:0000313" key="3">
    <source>
        <dbReference type="EMBL" id="UZT29063.1"/>
    </source>
</evidence>
<evidence type="ECO:0000313" key="2">
    <source>
        <dbReference type="EMBL" id="UZT28787.1"/>
    </source>
</evidence>
<name>A0A9E8JYX8_9VIRU</name>
<protein>
    <submittedName>
        <fullName evidence="2">Uncharacterized protein</fullName>
    </submittedName>
</protein>
<keyword evidence="1" id="KW-0812">Transmembrane</keyword>
<keyword evidence="1" id="KW-0472">Membrane</keyword>
<feature type="transmembrane region" description="Helical" evidence="1">
    <location>
        <begin position="34"/>
        <end position="51"/>
    </location>
</feature>
<proteinExistence type="predicted"/>
<sequence>MEIPNFVWVFGFIVTIILSTTTIAYFFNIETVNYIGYLLWFVALAIFYMILSSEQKSVFVS</sequence>
<accession>A0A9E8JYX8</accession>
<evidence type="ECO:0000256" key="1">
    <source>
        <dbReference type="SAM" id="Phobius"/>
    </source>
</evidence>
<organism evidence="2">
    <name type="scientific">Nucleocytoviricota sp</name>
    <dbReference type="NCBI Taxonomy" id="2809609"/>
    <lineage>
        <taxon>Viruses</taxon>
        <taxon>Varidnaviria</taxon>
        <taxon>Bamfordvirae</taxon>
        <taxon>Nucleocytoviricota</taxon>
    </lineage>
</organism>
<dbReference type="EMBL" id="OP765584">
    <property type="protein sequence ID" value="UZT29063.1"/>
    <property type="molecule type" value="Genomic_DNA"/>
</dbReference>
<keyword evidence="1" id="KW-1133">Transmembrane helix</keyword>